<feature type="binding site" evidence="4">
    <location>
        <position position="155"/>
    </location>
    <ligand>
        <name>Mg(2+)</name>
        <dbReference type="ChEBI" id="CHEBI:18420"/>
    </ligand>
</feature>
<organism evidence="6 7">
    <name type="scientific">Cellulomonas edaphi</name>
    <dbReference type="NCBI Taxonomy" id="3053468"/>
    <lineage>
        <taxon>Bacteria</taxon>
        <taxon>Bacillati</taxon>
        <taxon>Actinomycetota</taxon>
        <taxon>Actinomycetes</taxon>
        <taxon>Micrococcales</taxon>
        <taxon>Cellulomonadaceae</taxon>
        <taxon>Cellulomonas</taxon>
    </lineage>
</organism>
<dbReference type="RefSeq" id="WP_289447658.1">
    <property type="nucleotide sequence ID" value="NZ_JAUCGR010000003.1"/>
</dbReference>
<comment type="catalytic activity">
    <reaction evidence="4">
        <text>(1R,6R)-6-hydroxy-2-succinyl-cyclohexa-2,4-diene-1-carboxylate = 2-succinylbenzoate + H2O</text>
        <dbReference type="Rhea" id="RHEA:10196"/>
        <dbReference type="ChEBI" id="CHEBI:15377"/>
        <dbReference type="ChEBI" id="CHEBI:18325"/>
        <dbReference type="ChEBI" id="CHEBI:58689"/>
        <dbReference type="EC" id="4.2.1.113"/>
    </reaction>
</comment>
<keyword evidence="4" id="KW-0474">Menaquinone biosynthesis</keyword>
<comment type="function">
    <text evidence="4">Converts 2-succinyl-6-hydroxy-2,4-cyclohexadiene-1-carboxylate (SHCHC) to 2-succinylbenzoate (OSB).</text>
</comment>
<dbReference type="PANTHER" id="PTHR48073:SF2">
    <property type="entry name" value="O-SUCCINYLBENZOATE SYNTHASE"/>
    <property type="match status" value="1"/>
</dbReference>
<dbReference type="InterPro" id="IPR036849">
    <property type="entry name" value="Enolase-like_C_sf"/>
</dbReference>
<reference evidence="6 7" key="1">
    <citation type="submission" date="2023-06" db="EMBL/GenBank/DDBJ databases">
        <title>Cellulomonas sp. MW9 Whole genome sequence.</title>
        <authorList>
            <person name="Park S."/>
        </authorList>
    </citation>
    <scope>NUCLEOTIDE SEQUENCE [LARGE SCALE GENOMIC DNA]</scope>
    <source>
        <strain evidence="6 7">MW9</strain>
    </source>
</reference>
<comment type="pathway">
    <text evidence="4">Quinol/quinone metabolism; 1,4-dihydroxy-2-naphthoate biosynthesis; 1,4-dihydroxy-2-naphthoate from chorismate: step 4/7.</text>
</comment>
<dbReference type="InterPro" id="IPR010196">
    <property type="entry name" value="OSB_synthase_MenC1"/>
</dbReference>
<evidence type="ECO:0000313" key="7">
    <source>
        <dbReference type="Proteomes" id="UP001321453"/>
    </source>
</evidence>
<evidence type="ECO:0000256" key="4">
    <source>
        <dbReference type="HAMAP-Rule" id="MF_00470"/>
    </source>
</evidence>
<comment type="pathway">
    <text evidence="4">Quinol/quinone metabolism; menaquinone biosynthesis.</text>
</comment>
<keyword evidence="7" id="KW-1185">Reference proteome</keyword>
<evidence type="ECO:0000256" key="2">
    <source>
        <dbReference type="ARBA" id="ARBA00022842"/>
    </source>
</evidence>
<dbReference type="Proteomes" id="UP001321453">
    <property type="component" value="Unassembled WGS sequence"/>
</dbReference>
<accession>A0ABT7S9E1</accession>
<protein>
    <recommendedName>
        <fullName evidence="4">o-succinylbenzoate synthase</fullName>
        <shortName evidence="4">OSB synthase</shortName>
        <shortName evidence="4">OSBS</shortName>
        <ecNumber evidence="4">4.2.1.113</ecNumber>
    </recommendedName>
    <alternativeName>
        <fullName evidence="4">4-(2'-carboxyphenyl)-4-oxybutyric acid synthase</fullName>
    </alternativeName>
    <alternativeName>
        <fullName evidence="4">o-succinylbenzoic acid synthase</fullName>
    </alternativeName>
</protein>
<feature type="binding site" evidence="4">
    <location>
        <position position="178"/>
    </location>
    <ligand>
        <name>Mg(2+)</name>
        <dbReference type="ChEBI" id="CHEBI:18420"/>
    </ligand>
</feature>
<keyword evidence="1 4" id="KW-0479">Metal-binding</keyword>
<comment type="similarity">
    <text evidence="4">Belongs to the mandelate racemase/muconate lactonizing enzyme family. MenC type 1 subfamily.</text>
</comment>
<comment type="caution">
    <text evidence="6">The sequence shown here is derived from an EMBL/GenBank/DDBJ whole genome shotgun (WGS) entry which is preliminary data.</text>
</comment>
<evidence type="ECO:0000259" key="5">
    <source>
        <dbReference type="SMART" id="SM00922"/>
    </source>
</evidence>
<dbReference type="SFLD" id="SFLDG00180">
    <property type="entry name" value="muconate_cycloisomerase"/>
    <property type="match status" value="1"/>
</dbReference>
<dbReference type="PANTHER" id="PTHR48073">
    <property type="entry name" value="O-SUCCINYLBENZOATE SYNTHASE-RELATED"/>
    <property type="match status" value="1"/>
</dbReference>
<dbReference type="Pfam" id="PF18374">
    <property type="entry name" value="Enolase_like_N"/>
    <property type="match status" value="1"/>
</dbReference>
<evidence type="ECO:0000313" key="6">
    <source>
        <dbReference type="EMBL" id="MDM7832225.1"/>
    </source>
</evidence>
<dbReference type="SMART" id="SM00922">
    <property type="entry name" value="MR_MLE"/>
    <property type="match status" value="1"/>
</dbReference>
<dbReference type="Pfam" id="PF13378">
    <property type="entry name" value="MR_MLE_C"/>
    <property type="match status" value="1"/>
</dbReference>
<dbReference type="GO" id="GO:0043748">
    <property type="term" value="F:O-succinylbenzoate synthase activity"/>
    <property type="evidence" value="ECO:0007669"/>
    <property type="project" value="UniProtKB-EC"/>
</dbReference>
<proteinExistence type="inferred from homology"/>
<dbReference type="HAMAP" id="MF_00470">
    <property type="entry name" value="MenC_1"/>
    <property type="match status" value="1"/>
</dbReference>
<evidence type="ECO:0000256" key="1">
    <source>
        <dbReference type="ARBA" id="ARBA00022723"/>
    </source>
</evidence>
<sequence>MLVYDVPLRTRFRGLLRRDGVLLRGDAGWAEFSPFWDYGPQESASWWRAAREAADEGWPAPLRDRIPVNVTVPAVGPEHAHRIVSASGGCRTAKVKVAEPGQSLADEIARLEAVRDAIGPDGAIRVDANAAWDVDTAVARLAALDRAAGGLEYAEQPVPDVEDLARVRRGTHVPIAADESIRRASDPFAVVRAHAADIVVLKVQPLGGVRACLELAERVGLPVVVSSALETSVGLAAGVALAAALPELPYACGLATAQLLSADVVAEPLLPVDGALPVRRPEPDPALLAAAAGDDGLVARWEQRLREVEPHAADQA</sequence>
<keyword evidence="3 4" id="KW-0456">Lyase</keyword>
<keyword evidence="2 4" id="KW-0460">Magnesium</keyword>
<feature type="domain" description="Mandelate racemase/muconate lactonizing enzyme C-terminal" evidence="5">
    <location>
        <begin position="77"/>
        <end position="174"/>
    </location>
</feature>
<dbReference type="EC" id="4.2.1.113" evidence="4"/>
<dbReference type="InterPro" id="IPR029065">
    <property type="entry name" value="Enolase_C-like"/>
</dbReference>
<dbReference type="SFLD" id="SFLDS00001">
    <property type="entry name" value="Enolase"/>
    <property type="match status" value="1"/>
</dbReference>
<comment type="cofactor">
    <cofactor evidence="4">
        <name>a divalent metal cation</name>
        <dbReference type="ChEBI" id="CHEBI:60240"/>
    </cofactor>
</comment>
<gene>
    <name evidence="4" type="primary">menC</name>
    <name evidence="6" type="ORF">QRT05_12855</name>
</gene>
<dbReference type="Gene3D" id="3.20.20.120">
    <property type="entry name" value="Enolase-like C-terminal domain"/>
    <property type="match status" value="1"/>
</dbReference>
<feature type="binding site" evidence="4">
    <location>
        <position position="127"/>
    </location>
    <ligand>
        <name>Mg(2+)</name>
        <dbReference type="ChEBI" id="CHEBI:18420"/>
    </ligand>
</feature>
<evidence type="ECO:0000256" key="3">
    <source>
        <dbReference type="ARBA" id="ARBA00023239"/>
    </source>
</evidence>
<dbReference type="InterPro" id="IPR013342">
    <property type="entry name" value="Mandelate_racemase_C"/>
</dbReference>
<dbReference type="CDD" id="cd03320">
    <property type="entry name" value="OSBS"/>
    <property type="match status" value="1"/>
</dbReference>
<dbReference type="NCBIfam" id="NF002782">
    <property type="entry name" value="PRK02901.1"/>
    <property type="match status" value="1"/>
</dbReference>
<feature type="active site" description="Proton donor" evidence="4">
    <location>
        <position position="96"/>
    </location>
</feature>
<dbReference type="SUPFAM" id="SSF51604">
    <property type="entry name" value="Enolase C-terminal domain-like"/>
    <property type="match status" value="1"/>
</dbReference>
<name>A0ABT7S9E1_9CELL</name>
<dbReference type="EMBL" id="JAUCGR010000003">
    <property type="protein sequence ID" value="MDM7832225.1"/>
    <property type="molecule type" value="Genomic_DNA"/>
</dbReference>
<feature type="active site" description="Proton acceptor" evidence="4">
    <location>
        <position position="202"/>
    </location>
</feature>
<dbReference type="SFLD" id="SFLDF00009">
    <property type="entry name" value="o-succinylbenzoate_synthase"/>
    <property type="match status" value="1"/>
</dbReference>